<dbReference type="Proteomes" id="UP000799424">
    <property type="component" value="Unassembled WGS sequence"/>
</dbReference>
<gene>
    <name evidence="2" type="ORF">CC86DRAFT_133744</name>
</gene>
<reference evidence="2" key="1">
    <citation type="journal article" date="2020" name="Stud. Mycol.">
        <title>101 Dothideomycetes genomes: a test case for predicting lifestyles and emergence of pathogens.</title>
        <authorList>
            <person name="Haridas S."/>
            <person name="Albert R."/>
            <person name="Binder M."/>
            <person name="Bloem J."/>
            <person name="Labutti K."/>
            <person name="Salamov A."/>
            <person name="Andreopoulos B."/>
            <person name="Baker S."/>
            <person name="Barry K."/>
            <person name="Bills G."/>
            <person name="Bluhm B."/>
            <person name="Cannon C."/>
            <person name="Castanera R."/>
            <person name="Culley D."/>
            <person name="Daum C."/>
            <person name="Ezra D."/>
            <person name="Gonzalez J."/>
            <person name="Henrissat B."/>
            <person name="Kuo A."/>
            <person name="Liang C."/>
            <person name="Lipzen A."/>
            <person name="Lutzoni F."/>
            <person name="Magnuson J."/>
            <person name="Mondo S."/>
            <person name="Nolan M."/>
            <person name="Ohm R."/>
            <person name="Pangilinan J."/>
            <person name="Park H.-J."/>
            <person name="Ramirez L."/>
            <person name="Alfaro M."/>
            <person name="Sun H."/>
            <person name="Tritt A."/>
            <person name="Yoshinaga Y."/>
            <person name="Zwiers L.-H."/>
            <person name="Turgeon B."/>
            <person name="Goodwin S."/>
            <person name="Spatafora J."/>
            <person name="Crous P."/>
            <person name="Grigoriev I."/>
        </authorList>
    </citation>
    <scope>NUCLEOTIDE SEQUENCE</scope>
    <source>
        <strain evidence="2">CBS 113818</strain>
    </source>
</reference>
<evidence type="ECO:0000256" key="1">
    <source>
        <dbReference type="SAM" id="MobiDB-lite"/>
    </source>
</evidence>
<name>A0A6A7ACN4_9PLEO</name>
<feature type="region of interest" description="Disordered" evidence="1">
    <location>
        <begin position="80"/>
        <end position="107"/>
    </location>
</feature>
<dbReference type="AlphaFoldDB" id="A0A6A7ACN4"/>
<evidence type="ECO:0000313" key="3">
    <source>
        <dbReference type="Proteomes" id="UP000799424"/>
    </source>
</evidence>
<proteinExistence type="predicted"/>
<keyword evidence="3" id="KW-1185">Reference proteome</keyword>
<sequence length="232" mass="25467">MYHHNGSNICGHEVKSGAAEANRLPQFNESYCGYRCGWGCCEPLHGEGTESNATPTLVGSEDEHRTTGVSVMLQVEIESPPRAGLPSHESIQTSGVEDGRSVNHGQESYASPQLSQYYDGSQDSLGIATSSGSRSAVALNSGSTGTMSPRAWVVGAGTWDVNNEADRFPPRYHFLATPLRLSPQYEHCRGHAVSHMVIQDELVLLDYIEENWRRQALGVERFLWHGESFSSR</sequence>
<organism evidence="2 3">
    <name type="scientific">Ophiobolus disseminans</name>
    <dbReference type="NCBI Taxonomy" id="1469910"/>
    <lineage>
        <taxon>Eukaryota</taxon>
        <taxon>Fungi</taxon>
        <taxon>Dikarya</taxon>
        <taxon>Ascomycota</taxon>
        <taxon>Pezizomycotina</taxon>
        <taxon>Dothideomycetes</taxon>
        <taxon>Pleosporomycetidae</taxon>
        <taxon>Pleosporales</taxon>
        <taxon>Pleosporineae</taxon>
        <taxon>Phaeosphaeriaceae</taxon>
        <taxon>Ophiobolus</taxon>
    </lineage>
</organism>
<dbReference type="EMBL" id="MU006218">
    <property type="protein sequence ID" value="KAF2831022.1"/>
    <property type="molecule type" value="Genomic_DNA"/>
</dbReference>
<protein>
    <submittedName>
        <fullName evidence="2">Uncharacterized protein</fullName>
    </submittedName>
</protein>
<dbReference type="OrthoDB" id="3761807at2759"/>
<accession>A0A6A7ACN4</accession>
<evidence type="ECO:0000313" key="2">
    <source>
        <dbReference type="EMBL" id="KAF2831022.1"/>
    </source>
</evidence>